<evidence type="ECO:0000313" key="1">
    <source>
        <dbReference type="EMBL" id="EFE49186.1"/>
    </source>
</evidence>
<comment type="caution">
    <text evidence="1">The sequence shown here is derived from an EMBL/GenBank/DDBJ whole genome shotgun (WGS) entry which is preliminary data.</text>
</comment>
<protein>
    <submittedName>
        <fullName evidence="1">Uncharacterized protein</fullName>
    </submittedName>
</protein>
<dbReference type="AlphaFoldDB" id="D4DSL4"/>
<sequence>MCILFVFGCQDGRRCFSDGRHYSGSACIGIRSGRFICLMR</sequence>
<organism evidence="1 2">
    <name type="scientific">Neisseria elongata subsp. glycolytica ATCC 29315</name>
    <dbReference type="NCBI Taxonomy" id="546263"/>
    <lineage>
        <taxon>Bacteria</taxon>
        <taxon>Pseudomonadati</taxon>
        <taxon>Pseudomonadota</taxon>
        <taxon>Betaproteobacteria</taxon>
        <taxon>Neisseriales</taxon>
        <taxon>Neisseriaceae</taxon>
        <taxon>Neisseria</taxon>
    </lineage>
</organism>
<dbReference type="Proteomes" id="UP000005536">
    <property type="component" value="Unassembled WGS sequence"/>
</dbReference>
<proteinExistence type="predicted"/>
<evidence type="ECO:0000313" key="2">
    <source>
        <dbReference type="Proteomes" id="UP000005536"/>
    </source>
</evidence>
<accession>D4DSL4</accession>
<reference evidence="1 2" key="1">
    <citation type="submission" date="2010-02" db="EMBL/GenBank/DDBJ databases">
        <authorList>
            <person name="Weinstock G."/>
            <person name="Sodergren E."/>
            <person name="Clifton S."/>
            <person name="Fulton L."/>
            <person name="Fulton B."/>
            <person name="Courtney L."/>
            <person name="Fronick C."/>
            <person name="Harrison M."/>
            <person name="Strong C."/>
            <person name="Farmer C."/>
            <person name="Delahaunty K."/>
            <person name="Markovic C."/>
            <person name="Hall O."/>
            <person name="Minx P."/>
            <person name="Tomlinson C."/>
            <person name="Mitreva M."/>
            <person name="Nelson J."/>
            <person name="Hou S."/>
            <person name="Wollam A."/>
            <person name="Pepin K.H."/>
            <person name="Johnson M."/>
            <person name="Bhonagiri V."/>
            <person name="Zhang X."/>
            <person name="Suruliraj S."/>
            <person name="Warren W."/>
            <person name="Chinwalla A."/>
            <person name="Mardis E.R."/>
            <person name="Wilson R.K."/>
        </authorList>
    </citation>
    <scope>NUCLEOTIDE SEQUENCE [LARGE SCALE GENOMIC DNA]</scope>
    <source>
        <strain evidence="1 2">ATCC 29315</strain>
    </source>
</reference>
<name>D4DSL4_NEIEG</name>
<gene>
    <name evidence="1" type="ORF">NEIELOOT_02058</name>
</gene>
<dbReference type="EMBL" id="ADBF01000226">
    <property type="protein sequence ID" value="EFE49186.1"/>
    <property type="molecule type" value="Genomic_DNA"/>
</dbReference>